<feature type="transmembrane region" description="Helical" evidence="2">
    <location>
        <begin position="33"/>
        <end position="54"/>
    </location>
</feature>
<reference evidence="6 7" key="1">
    <citation type="submission" date="2021-03" db="EMBL/GenBank/DDBJ databases">
        <authorList>
            <person name="So Y."/>
        </authorList>
    </citation>
    <scope>NUCLEOTIDE SEQUENCE [LARGE SCALE GENOMIC DNA]</scope>
    <source>
        <strain evidence="6 7">PWR1</strain>
    </source>
</reference>
<feature type="region of interest" description="Disordered" evidence="1">
    <location>
        <begin position="1"/>
        <end position="23"/>
    </location>
</feature>
<dbReference type="InterPro" id="IPR035919">
    <property type="entry name" value="EAL_sf"/>
</dbReference>
<evidence type="ECO:0000313" key="6">
    <source>
        <dbReference type="EMBL" id="MBP0462608.1"/>
    </source>
</evidence>
<feature type="transmembrane region" description="Helical" evidence="2">
    <location>
        <begin position="66"/>
        <end position="85"/>
    </location>
</feature>
<dbReference type="InterPro" id="IPR052155">
    <property type="entry name" value="Biofilm_reg_signaling"/>
</dbReference>
<dbReference type="CDD" id="cd01949">
    <property type="entry name" value="GGDEF"/>
    <property type="match status" value="1"/>
</dbReference>
<proteinExistence type="predicted"/>
<dbReference type="Gene3D" id="3.20.20.450">
    <property type="entry name" value="EAL domain"/>
    <property type="match status" value="1"/>
</dbReference>
<dbReference type="InterPro" id="IPR003660">
    <property type="entry name" value="HAMP_dom"/>
</dbReference>
<dbReference type="Pfam" id="PF00563">
    <property type="entry name" value="EAL"/>
    <property type="match status" value="1"/>
</dbReference>
<dbReference type="PROSITE" id="PS50885">
    <property type="entry name" value="HAMP"/>
    <property type="match status" value="1"/>
</dbReference>
<protein>
    <submittedName>
        <fullName evidence="6">EAL domain-containing protein</fullName>
    </submittedName>
</protein>
<feature type="domain" description="EAL" evidence="3">
    <location>
        <begin position="338"/>
        <end position="591"/>
    </location>
</feature>
<accession>A0ABS4AMN8</accession>
<name>A0ABS4AMN8_9PROT</name>
<dbReference type="SMART" id="SM00052">
    <property type="entry name" value="EAL"/>
    <property type="match status" value="1"/>
</dbReference>
<sequence length="599" mass="64263">MTATTCAAGAEPAPRAATRDPAPKGQGLNSIPIRFALLAAVCTGLCVLALVQIVLPLRATLSDAEFCAVLLLTVSAPALVTFAAARKLTGAILALRRSTDAIVQGDFNRPVDVDCACEVGGLADSFRAMIERLNSNILRMNVLAYTDPVTRLPNRAVISHVLGLVKTAQPPGGCKGALLFIDLDGFKRINDTHGHEAGDELLRRVADRIIGEGFGMSREEIDDCTTSFGELREVCPDRPVFARFAGDEFVVLLPGQDGEHVLAAQARGIIAALEAPFRIRGNEVHVGASIGVARLPADTEDPEQLLSYADIAMYAAKEAGRNQVRFFDASLRALAVDRARIEAELRHAIARDELSLHFQPKLDCRTLEPRGVEALLRWVHPTDGAIAPSRFIPVAEQSGQMAALGSAVLRMAIRQMRVWQDAGTPRRVAVNVSPVQLEQPGLVQEVLETLAAHGVAADWLELEITESMLMSTRTPTLARIERLRAAGVHVSIDDFGTGFSNLSQLARLPSDVLKMDRSLLEGIGSNPKAEAILQATVRMAHALGHRVVAEGIETEAQHAFLDGIGCDLVQGFLFARPMPAAEVDAWHRARAAAAPAQAA</sequence>
<evidence type="ECO:0000256" key="2">
    <source>
        <dbReference type="SAM" id="Phobius"/>
    </source>
</evidence>
<keyword evidence="2" id="KW-1133">Transmembrane helix</keyword>
<dbReference type="NCBIfam" id="TIGR00254">
    <property type="entry name" value="GGDEF"/>
    <property type="match status" value="2"/>
</dbReference>
<dbReference type="PANTHER" id="PTHR44757:SF2">
    <property type="entry name" value="BIOFILM ARCHITECTURE MAINTENANCE PROTEIN MBAA"/>
    <property type="match status" value="1"/>
</dbReference>
<dbReference type="Proteomes" id="UP000680815">
    <property type="component" value="Unassembled WGS sequence"/>
</dbReference>
<keyword evidence="2" id="KW-0812">Transmembrane</keyword>
<dbReference type="InterPro" id="IPR001633">
    <property type="entry name" value="EAL_dom"/>
</dbReference>
<feature type="domain" description="GGDEF" evidence="5">
    <location>
        <begin position="174"/>
        <end position="329"/>
    </location>
</feature>
<keyword evidence="7" id="KW-1185">Reference proteome</keyword>
<dbReference type="RefSeq" id="WP_209349970.1">
    <property type="nucleotide sequence ID" value="NZ_JAGIYZ010000001.1"/>
</dbReference>
<evidence type="ECO:0000259" key="5">
    <source>
        <dbReference type="PROSITE" id="PS50887"/>
    </source>
</evidence>
<dbReference type="SUPFAM" id="SSF158472">
    <property type="entry name" value="HAMP domain-like"/>
    <property type="match status" value="1"/>
</dbReference>
<dbReference type="SUPFAM" id="SSF55073">
    <property type="entry name" value="Nucleotide cyclase"/>
    <property type="match status" value="2"/>
</dbReference>
<dbReference type="InterPro" id="IPR000160">
    <property type="entry name" value="GGDEF_dom"/>
</dbReference>
<dbReference type="SMART" id="SM00267">
    <property type="entry name" value="GGDEF"/>
    <property type="match status" value="1"/>
</dbReference>
<dbReference type="Gene3D" id="6.10.340.10">
    <property type="match status" value="1"/>
</dbReference>
<dbReference type="Gene3D" id="3.30.70.270">
    <property type="match status" value="1"/>
</dbReference>
<organism evidence="6 7">
    <name type="scientific">Roseomonas nitratireducens</name>
    <dbReference type="NCBI Taxonomy" id="2820810"/>
    <lineage>
        <taxon>Bacteria</taxon>
        <taxon>Pseudomonadati</taxon>
        <taxon>Pseudomonadota</taxon>
        <taxon>Alphaproteobacteria</taxon>
        <taxon>Acetobacterales</taxon>
        <taxon>Roseomonadaceae</taxon>
        <taxon>Roseomonas</taxon>
    </lineage>
</organism>
<dbReference type="Pfam" id="PF00990">
    <property type="entry name" value="GGDEF"/>
    <property type="match status" value="2"/>
</dbReference>
<keyword evidence="2" id="KW-0472">Membrane</keyword>
<evidence type="ECO:0000256" key="1">
    <source>
        <dbReference type="SAM" id="MobiDB-lite"/>
    </source>
</evidence>
<dbReference type="SUPFAM" id="SSF141868">
    <property type="entry name" value="EAL domain-like"/>
    <property type="match status" value="1"/>
</dbReference>
<dbReference type="SMART" id="SM00304">
    <property type="entry name" value="HAMP"/>
    <property type="match status" value="1"/>
</dbReference>
<evidence type="ECO:0000259" key="3">
    <source>
        <dbReference type="PROSITE" id="PS50883"/>
    </source>
</evidence>
<comment type="caution">
    <text evidence="6">The sequence shown here is derived from an EMBL/GenBank/DDBJ whole genome shotgun (WGS) entry which is preliminary data.</text>
</comment>
<dbReference type="Pfam" id="PF00672">
    <property type="entry name" value="HAMP"/>
    <property type="match status" value="1"/>
</dbReference>
<dbReference type="EMBL" id="JAGIYZ010000001">
    <property type="protein sequence ID" value="MBP0462608.1"/>
    <property type="molecule type" value="Genomic_DNA"/>
</dbReference>
<dbReference type="CDD" id="cd06225">
    <property type="entry name" value="HAMP"/>
    <property type="match status" value="1"/>
</dbReference>
<dbReference type="InterPro" id="IPR043128">
    <property type="entry name" value="Rev_trsase/Diguanyl_cyclase"/>
</dbReference>
<dbReference type="CDD" id="cd01948">
    <property type="entry name" value="EAL"/>
    <property type="match status" value="1"/>
</dbReference>
<feature type="compositionally biased region" description="Low complexity" evidence="1">
    <location>
        <begin position="7"/>
        <end position="16"/>
    </location>
</feature>
<dbReference type="PROSITE" id="PS50887">
    <property type="entry name" value="GGDEF"/>
    <property type="match status" value="1"/>
</dbReference>
<dbReference type="InterPro" id="IPR029787">
    <property type="entry name" value="Nucleotide_cyclase"/>
</dbReference>
<evidence type="ECO:0000313" key="7">
    <source>
        <dbReference type="Proteomes" id="UP000680815"/>
    </source>
</evidence>
<feature type="domain" description="HAMP" evidence="4">
    <location>
        <begin position="86"/>
        <end position="138"/>
    </location>
</feature>
<dbReference type="PROSITE" id="PS50883">
    <property type="entry name" value="EAL"/>
    <property type="match status" value="1"/>
</dbReference>
<evidence type="ECO:0000259" key="4">
    <source>
        <dbReference type="PROSITE" id="PS50885"/>
    </source>
</evidence>
<dbReference type="PANTHER" id="PTHR44757">
    <property type="entry name" value="DIGUANYLATE CYCLASE DGCP"/>
    <property type="match status" value="1"/>
</dbReference>
<gene>
    <name evidence="6" type="ORF">J5Y09_01670</name>
</gene>